<dbReference type="GO" id="GO:0005694">
    <property type="term" value="C:chromosome"/>
    <property type="evidence" value="ECO:0007669"/>
    <property type="project" value="InterPro"/>
</dbReference>
<dbReference type="SMART" id="SM00968">
    <property type="entry name" value="SMC_hinge"/>
    <property type="match status" value="1"/>
</dbReference>
<comment type="caution">
    <text evidence="11">The sequence shown here is derived from an EMBL/GenBank/DDBJ whole genome shotgun (WGS) entry which is preliminary data.</text>
</comment>
<evidence type="ECO:0000256" key="4">
    <source>
        <dbReference type="ARBA" id="ARBA00022840"/>
    </source>
</evidence>
<evidence type="ECO:0000256" key="3">
    <source>
        <dbReference type="ARBA" id="ARBA00022741"/>
    </source>
</evidence>
<proteinExistence type="inferred from homology"/>
<dbReference type="OrthoDB" id="10255539at2759"/>
<dbReference type="PANTHER" id="PTHR43977">
    <property type="entry name" value="STRUCTURAL MAINTENANCE OF CHROMOSOMES PROTEIN 3"/>
    <property type="match status" value="1"/>
</dbReference>
<feature type="compositionally biased region" description="Low complexity" evidence="9">
    <location>
        <begin position="1782"/>
        <end position="1798"/>
    </location>
</feature>
<feature type="compositionally biased region" description="Polar residues" evidence="9">
    <location>
        <begin position="1374"/>
        <end position="1391"/>
    </location>
</feature>
<feature type="coiled-coil region" evidence="8">
    <location>
        <begin position="470"/>
        <end position="542"/>
    </location>
</feature>
<evidence type="ECO:0000256" key="6">
    <source>
        <dbReference type="ARBA" id="ARBA00023067"/>
    </source>
</evidence>
<dbReference type="EMBL" id="WJXW01000007">
    <property type="protein sequence ID" value="KAF9734496.1"/>
    <property type="molecule type" value="Genomic_DNA"/>
</dbReference>
<evidence type="ECO:0000313" key="12">
    <source>
        <dbReference type="Proteomes" id="UP000756921"/>
    </source>
</evidence>
<evidence type="ECO:0000256" key="5">
    <source>
        <dbReference type="ARBA" id="ARBA00023054"/>
    </source>
</evidence>
<dbReference type="GO" id="GO:0016887">
    <property type="term" value="F:ATP hydrolysis activity"/>
    <property type="evidence" value="ECO:0007669"/>
    <property type="project" value="InterPro"/>
</dbReference>
<dbReference type="GO" id="GO:0005634">
    <property type="term" value="C:nucleus"/>
    <property type="evidence" value="ECO:0007669"/>
    <property type="project" value="UniProtKB-SubCell"/>
</dbReference>
<feature type="coiled-coil region" evidence="8">
    <location>
        <begin position="358"/>
        <end position="413"/>
    </location>
</feature>
<feature type="domain" description="SMC hinge" evidence="10">
    <location>
        <begin position="553"/>
        <end position="674"/>
    </location>
</feature>
<dbReference type="Gene3D" id="1.20.1060.20">
    <property type="match status" value="1"/>
</dbReference>
<comment type="subcellular location">
    <subcellularLocation>
        <location evidence="1">Nucleus</location>
    </subcellularLocation>
</comment>
<feature type="compositionally biased region" description="Polar residues" evidence="9">
    <location>
        <begin position="1615"/>
        <end position="1638"/>
    </location>
</feature>
<keyword evidence="4" id="KW-0067">ATP-binding</keyword>
<dbReference type="SUPFAM" id="SSF75553">
    <property type="entry name" value="Smc hinge domain"/>
    <property type="match status" value="1"/>
</dbReference>
<organism evidence="11 12">
    <name type="scientific">Paraphaeosphaeria minitans</name>
    <dbReference type="NCBI Taxonomy" id="565426"/>
    <lineage>
        <taxon>Eukaryota</taxon>
        <taxon>Fungi</taxon>
        <taxon>Dikarya</taxon>
        <taxon>Ascomycota</taxon>
        <taxon>Pezizomycotina</taxon>
        <taxon>Dothideomycetes</taxon>
        <taxon>Pleosporomycetidae</taxon>
        <taxon>Pleosporales</taxon>
        <taxon>Massarineae</taxon>
        <taxon>Didymosphaeriaceae</taxon>
        <taxon>Paraphaeosphaeria</taxon>
    </lineage>
</organism>
<feature type="region of interest" description="Disordered" evidence="9">
    <location>
        <begin position="1872"/>
        <end position="1924"/>
    </location>
</feature>
<sequence>MALPSIHARNGKRATTNNSTLAPAITTAHAATMKIVELVIDGYKSYATRTVIRDWDSSFNAITGLNGSGKSNILDSICFVLGLTNLSSVRASNLQDLIYKRGQAGVTKASVTITFDNRDKANSPETHKNVDTISVTRTIVIGGTTKYLINGMRAQQHLVHNLFQSVQLNINNPNFLIQQGYITKVLSMKPKEILSLLEEAAGTRMYDDRRDKALKTLTKKELKVQELNGLLTDEIGPKLDKLRQEKRAFLDFQQTQGDLERLIRLVVAYDYVRYKEKLRQSLDDLEAKKQRTDFLEQSTARMKGEIEYIQEDIKKVKATREKELRKGGQFQALDEEVKTHSHELVRLTTVLDLKKSSISEEVDRKRTIEESVQDLEAQLQEKIKAHEKLEQNYNAAHDELAKQTADVNEKEELLQTLQTGVASKEGQESGYQGKLQEARNRESAAAIEQEQSKLKITHLEKQIMEDEPKAKKAKEQNSGLLKELEAQKLQAKKLEAELSKLGFDAGHEAELYQQESHLQARIQELRREADALKRKVANIDFSYENPSPTFNRSCVKGLVAQLFTLDKNHTRAGTALEICAGGRLYNVVVDTAETSKQLIQNGRLKKRYTVIPLNKIKAFKASAEKIGAAQREAPGKTNLALSLIGYDDQVSVAMEYVFGNTFICDDAAAAKAVAFGGPRTKSVTLEGDVYEPQGTLSGGSAPQTSGVLVTLQKFNELTGELQAQEQQLAELQATMAKERKKLDGAKRLKQELDLKTHAIQLTENQISGNSSSSIIQAVEEMKQSIIQLKADIKAAKSRQDEASKDIKRVEKDMKEFNSNKGSKLAELQSSLDKLKKALAKNSASLKPLQAENREAKVVVDHVAGDLAAAKEQLEEAQTTLGNSQEEIDTLVAEQARVKHDHDVAQANLADEQKKLTSFDDELRALEEAIKTKNSSITEAKLEQQKLGHEIERFDKERDEASGRIEALEKEHDWIELESEQFGRSGTMYDYRGQNMSDCKSRRKTMDERLRGMKNKINPKVMAMIDSVEKKEVSLKKNMSIVIKDKQKIEETINKLDRYKHEKLEETWAKVNGYFGNIFNDLLPGAFAKLDPLEGKSVSEGLDIKVMLGKVWKQSLTELSGGQRSLAALALILALLQYKPAPMYILDEVDSALDPSHTQNIGRIIKERFTESQFIIVSLKDGMFDNANRLFRIYFADGTSKYEIMPTKGAARRYKSSGSKPLQHFSAPIRLRTWMSAGSPPFFVEVESYRPSVIKHLAASSANAQRLDDHDTDVAAPPRLGITRHYTSLWDHAITVHNAKLTPGRGQGSSPRVEGRQEGVTWETERVDEPRRANYPSPHMPQTPPTLEELSRADSKPDIMEDGRPRNPKSELLSRASTKELSVPSKSPTPSRTDTHRSSISDVARGMKRHVPDLRMFHPGKKKGSIETKRSNAPQSSMKTTPAVHQSLESTSMQLKVEALNPSNPPKTTLKDRRQLGRKEAMKLTLPLELPALPPRSRTPVPESYSLVRSRPRSPKTPWIQDKPPEWYNQGPKTAPDPITEVEEPVVSLRSTPNGPPQTPHVNSPTIKASKGFTIGRFRMGNSKKAVQPGYEEGKDSRDSHTRPTLDDIVRKKQDLNGQGRSRQFRWSSSNDLSTTPQSERSHLSFSLLRLLKPKRLDQKLPTPPLTKRDYSPGCRKQSMAPTNLDAVDQMPVPPSFVPPGLNRVPTPPMFDASGEVKGKLADFFFDLQGVKTHEMPGSPGGVWDSDALLMSQHTDLRQNSSASDDSPRDPMSDSLVEVPNDTSSPTTNTPTGRTYTTVTSPHYLSDVKWSAVRTEPRNTVDAATRGAEEIAKLEWLITEHLPNSPLCPLHPKYRGPSMGLCVFHSKKKSSLSEARTKAQMGQMAGTESGNKEQRRKSGAGSRRQGSALDGSEDADETLSTSAMVVSHRRRAKRRWFNALYLSNA</sequence>
<dbReference type="Pfam" id="PF06470">
    <property type="entry name" value="SMC_hinge"/>
    <property type="match status" value="1"/>
</dbReference>
<accession>A0A9P6GF30</accession>
<dbReference type="Gene3D" id="3.40.50.300">
    <property type="entry name" value="P-loop containing nucleotide triphosphate hydrolases"/>
    <property type="match status" value="2"/>
</dbReference>
<evidence type="ECO:0000256" key="7">
    <source>
        <dbReference type="ARBA" id="ARBA00023306"/>
    </source>
</evidence>
<feature type="region of interest" description="Disordered" evidence="9">
    <location>
        <begin position="1655"/>
        <end position="1674"/>
    </location>
</feature>
<gene>
    <name evidence="11" type="ORF">PMIN01_07399</name>
</gene>
<dbReference type="CDD" id="cd03273">
    <property type="entry name" value="ABC_SMC2_euk"/>
    <property type="match status" value="1"/>
</dbReference>
<feature type="region of interest" description="Disordered" evidence="9">
    <location>
        <begin position="1299"/>
        <end position="1444"/>
    </location>
</feature>
<dbReference type="InterPro" id="IPR010935">
    <property type="entry name" value="SMC_hinge"/>
</dbReference>
<evidence type="ECO:0000259" key="10">
    <source>
        <dbReference type="SMART" id="SM00968"/>
    </source>
</evidence>
<dbReference type="Pfam" id="PF02463">
    <property type="entry name" value="SMC_N"/>
    <property type="match status" value="1"/>
</dbReference>
<dbReference type="Gene3D" id="3.30.70.1620">
    <property type="match status" value="1"/>
</dbReference>
<dbReference type="GO" id="GO:0007059">
    <property type="term" value="P:chromosome segregation"/>
    <property type="evidence" value="ECO:0007669"/>
    <property type="project" value="UniProtKB-ARBA"/>
</dbReference>
<dbReference type="InterPro" id="IPR036277">
    <property type="entry name" value="SMC_hinge_sf"/>
</dbReference>
<reference evidence="11" key="1">
    <citation type="journal article" date="2020" name="Mol. Plant Microbe Interact.">
        <title>Genome Sequence of the Biocontrol Agent Coniothyrium minitans strain Conio (IMI 134523).</title>
        <authorList>
            <person name="Patel D."/>
            <person name="Shittu T.A."/>
            <person name="Baroncelli R."/>
            <person name="Muthumeenakshi S."/>
            <person name="Osborne T.H."/>
            <person name="Janganan T.K."/>
            <person name="Sreenivasaprasad S."/>
        </authorList>
    </citation>
    <scope>NUCLEOTIDE SEQUENCE</scope>
    <source>
        <strain evidence="11">Conio</strain>
    </source>
</reference>
<keyword evidence="3" id="KW-0547">Nucleotide-binding</keyword>
<feature type="compositionally biased region" description="Basic and acidic residues" evidence="9">
    <location>
        <begin position="1348"/>
        <end position="1368"/>
    </location>
</feature>
<name>A0A9P6GF30_9PLEO</name>
<keyword evidence="5 8" id="KW-0175">Coiled coil</keyword>
<keyword evidence="12" id="KW-1185">Reference proteome</keyword>
<dbReference type="GO" id="GO:0005524">
    <property type="term" value="F:ATP binding"/>
    <property type="evidence" value="ECO:0007669"/>
    <property type="project" value="UniProtKB-KW"/>
</dbReference>
<feature type="region of interest" description="Disordered" evidence="9">
    <location>
        <begin position="1490"/>
        <end position="1642"/>
    </location>
</feature>
<protein>
    <submittedName>
        <fullName evidence="11">RecF/RecN/SMC N terminal domain-containing protein</fullName>
    </submittedName>
</protein>
<dbReference type="SUPFAM" id="SSF52540">
    <property type="entry name" value="P-loop containing nucleoside triphosphate hydrolases"/>
    <property type="match status" value="1"/>
</dbReference>
<keyword evidence="7" id="KW-0131">Cell cycle</keyword>
<feature type="coiled-coil region" evidence="8">
    <location>
        <begin position="714"/>
        <end position="977"/>
    </location>
</feature>
<dbReference type="InterPro" id="IPR003395">
    <property type="entry name" value="RecF/RecN/SMC_N"/>
</dbReference>
<keyword evidence="6" id="KW-0226">DNA condensation</keyword>
<feature type="compositionally biased region" description="Polar residues" evidence="9">
    <location>
        <begin position="1430"/>
        <end position="1444"/>
    </location>
</feature>
<feature type="compositionally biased region" description="Basic and acidic residues" evidence="9">
    <location>
        <begin position="1591"/>
        <end position="1614"/>
    </location>
</feature>
<feature type="compositionally biased region" description="Basic and acidic residues" evidence="9">
    <location>
        <begin position="1312"/>
        <end position="1331"/>
    </location>
</feature>
<dbReference type="Proteomes" id="UP000756921">
    <property type="component" value="Unassembled WGS sequence"/>
</dbReference>
<comment type="similarity">
    <text evidence="2">Belongs to the SMC family. SMC2 subfamily.</text>
</comment>
<dbReference type="InterPro" id="IPR027417">
    <property type="entry name" value="P-loop_NTPase"/>
</dbReference>
<dbReference type="InterPro" id="IPR027120">
    <property type="entry name" value="Smc2_ABC"/>
</dbReference>
<evidence type="ECO:0000256" key="2">
    <source>
        <dbReference type="ARBA" id="ARBA00005231"/>
    </source>
</evidence>
<evidence type="ECO:0000313" key="11">
    <source>
        <dbReference type="EMBL" id="KAF9734496.1"/>
    </source>
</evidence>
<evidence type="ECO:0000256" key="8">
    <source>
        <dbReference type="SAM" id="Coils"/>
    </source>
</evidence>
<dbReference type="GO" id="GO:0030261">
    <property type="term" value="P:chromosome condensation"/>
    <property type="evidence" value="ECO:0007669"/>
    <property type="project" value="UniProtKB-KW"/>
</dbReference>
<dbReference type="FunFam" id="1.20.1060.20:FF:000005">
    <property type="entry name" value="Structural maintenance of chromosomes 2"/>
    <property type="match status" value="1"/>
</dbReference>
<evidence type="ECO:0000256" key="1">
    <source>
        <dbReference type="ARBA" id="ARBA00004123"/>
    </source>
</evidence>
<feature type="region of interest" description="Disordered" evidence="9">
    <location>
        <begin position="1755"/>
        <end position="1798"/>
    </location>
</feature>
<evidence type="ECO:0000256" key="9">
    <source>
        <dbReference type="SAM" id="MobiDB-lite"/>
    </source>
</evidence>